<dbReference type="EMBL" id="JBHSDU010000015">
    <property type="protein sequence ID" value="MFC4314940.1"/>
    <property type="molecule type" value="Genomic_DNA"/>
</dbReference>
<dbReference type="Proteomes" id="UP001595904">
    <property type="component" value="Unassembled WGS sequence"/>
</dbReference>
<keyword evidence="2" id="KW-1185">Reference proteome</keyword>
<evidence type="ECO:0000313" key="2">
    <source>
        <dbReference type="Proteomes" id="UP001595904"/>
    </source>
</evidence>
<organism evidence="1 2">
    <name type="scientific">Steroidobacter flavus</name>
    <dbReference type="NCBI Taxonomy" id="1842136"/>
    <lineage>
        <taxon>Bacteria</taxon>
        <taxon>Pseudomonadati</taxon>
        <taxon>Pseudomonadota</taxon>
        <taxon>Gammaproteobacteria</taxon>
        <taxon>Steroidobacterales</taxon>
        <taxon>Steroidobacteraceae</taxon>
        <taxon>Steroidobacter</taxon>
    </lineage>
</organism>
<accession>A0ABV8T730</accession>
<comment type="caution">
    <text evidence="1">The sequence shown here is derived from an EMBL/GenBank/DDBJ whole genome shotgun (WGS) entry which is preliminary data.</text>
</comment>
<reference evidence="2" key="1">
    <citation type="journal article" date="2019" name="Int. J. Syst. Evol. Microbiol.">
        <title>The Global Catalogue of Microorganisms (GCM) 10K type strain sequencing project: providing services to taxonomists for standard genome sequencing and annotation.</title>
        <authorList>
            <consortium name="The Broad Institute Genomics Platform"/>
            <consortium name="The Broad Institute Genome Sequencing Center for Infectious Disease"/>
            <person name="Wu L."/>
            <person name="Ma J."/>
        </authorList>
    </citation>
    <scope>NUCLEOTIDE SEQUENCE [LARGE SCALE GENOMIC DNA]</scope>
    <source>
        <strain evidence="2">CGMCC 1.10759</strain>
    </source>
</reference>
<dbReference type="RefSeq" id="WP_380606525.1">
    <property type="nucleotide sequence ID" value="NZ_JBHSDU010000015.1"/>
</dbReference>
<evidence type="ECO:0000313" key="1">
    <source>
        <dbReference type="EMBL" id="MFC4314940.1"/>
    </source>
</evidence>
<gene>
    <name evidence="1" type="ORF">ACFPN2_38110</name>
</gene>
<sequence>MKEKIEETRDEVQGIEMIDLGDAMVETKQPNAVQLVLDSCCTYTWFGLDE</sequence>
<proteinExistence type="predicted"/>
<protein>
    <submittedName>
        <fullName evidence="1">Uncharacterized protein</fullName>
    </submittedName>
</protein>
<name>A0ABV8T730_9GAMM</name>